<dbReference type="SUPFAM" id="SSF48403">
    <property type="entry name" value="Ankyrin repeat"/>
    <property type="match status" value="1"/>
</dbReference>
<evidence type="ECO:0000256" key="2">
    <source>
        <dbReference type="ARBA" id="ARBA00023043"/>
    </source>
</evidence>
<dbReference type="AlphaFoldDB" id="A0A8W8KJ54"/>
<dbReference type="EnsemblMetazoa" id="G24130.1">
    <property type="protein sequence ID" value="G24130.1:cds"/>
    <property type="gene ID" value="G24130"/>
</dbReference>
<dbReference type="Pfam" id="PF12796">
    <property type="entry name" value="Ank_2"/>
    <property type="match status" value="2"/>
</dbReference>
<dbReference type="Pfam" id="PF07525">
    <property type="entry name" value="SOCS_box"/>
    <property type="match status" value="1"/>
</dbReference>
<dbReference type="SMART" id="SM00969">
    <property type="entry name" value="SOCS_box"/>
    <property type="match status" value="1"/>
</dbReference>
<dbReference type="InterPro" id="IPR036770">
    <property type="entry name" value="Ankyrin_rpt-contain_sf"/>
</dbReference>
<evidence type="ECO:0000256" key="3">
    <source>
        <dbReference type="PROSITE-ProRule" id="PRU00023"/>
    </source>
</evidence>
<accession>A0A8W8KJ54</accession>
<feature type="repeat" description="ANK" evidence="3">
    <location>
        <begin position="79"/>
        <end position="111"/>
    </location>
</feature>
<sequence length="331" mass="37216">MNNFKNETNDYNRLKNAVSATDVTAVRRLIKGGVNVNSRSAAQDWNGTTILHVAVSSNNPEIVKLLLSAKADVQKANNQGRTPLHLASRSGNAEITKQLIDAGSDVNATTNDCRTALHTATWRGNTEVVRHLVAAQADVNIHDGDSWTPLFWAAKLNYRQITQLLVEHGADLNHRIVNKQYTALHEALRNGHIGLSKYLIHEGADVNMKAKSEGILDLLLKSQHLDPPVFTDMMDFCLLHGYKISRDLMTRKVQSVKALQNCEQIQRWLQRALETVPLLSNICRNLIRQQLTISKKSRLKKSIENLPLPFLLKDFLAFQDEECESLLKLTF</sequence>
<dbReference type="InterPro" id="IPR001496">
    <property type="entry name" value="SOCS_box"/>
</dbReference>
<proteinExistence type="predicted"/>
<evidence type="ECO:0000313" key="6">
    <source>
        <dbReference type="Proteomes" id="UP000005408"/>
    </source>
</evidence>
<reference evidence="5" key="1">
    <citation type="submission" date="2022-08" db="UniProtKB">
        <authorList>
            <consortium name="EnsemblMetazoa"/>
        </authorList>
    </citation>
    <scope>IDENTIFICATION</scope>
    <source>
        <strain evidence="5">05x7-T-G4-1.051#20</strain>
    </source>
</reference>
<dbReference type="Gene3D" id="1.25.40.20">
    <property type="entry name" value="Ankyrin repeat-containing domain"/>
    <property type="match status" value="3"/>
</dbReference>
<dbReference type="SMART" id="SM00248">
    <property type="entry name" value="ANK"/>
    <property type="match status" value="6"/>
</dbReference>
<dbReference type="InterPro" id="IPR002110">
    <property type="entry name" value="Ankyrin_rpt"/>
</dbReference>
<organism evidence="5 6">
    <name type="scientific">Magallana gigas</name>
    <name type="common">Pacific oyster</name>
    <name type="synonym">Crassostrea gigas</name>
    <dbReference type="NCBI Taxonomy" id="29159"/>
    <lineage>
        <taxon>Eukaryota</taxon>
        <taxon>Metazoa</taxon>
        <taxon>Spiralia</taxon>
        <taxon>Lophotrochozoa</taxon>
        <taxon>Mollusca</taxon>
        <taxon>Bivalvia</taxon>
        <taxon>Autobranchia</taxon>
        <taxon>Pteriomorphia</taxon>
        <taxon>Ostreida</taxon>
        <taxon>Ostreoidea</taxon>
        <taxon>Ostreidae</taxon>
        <taxon>Magallana</taxon>
    </lineage>
</organism>
<feature type="repeat" description="ANK" evidence="3">
    <location>
        <begin position="112"/>
        <end position="144"/>
    </location>
</feature>
<dbReference type="PANTHER" id="PTHR24180:SF45">
    <property type="entry name" value="POLY [ADP-RIBOSE] POLYMERASE TANKYRASE"/>
    <property type="match status" value="1"/>
</dbReference>
<dbReference type="PROSITE" id="PS50225">
    <property type="entry name" value="SOCS"/>
    <property type="match status" value="1"/>
</dbReference>
<protein>
    <recommendedName>
        <fullName evidence="4">SOCS box domain-containing protein</fullName>
    </recommendedName>
</protein>
<dbReference type="InterPro" id="IPR051637">
    <property type="entry name" value="Ank_repeat_dom-contain_49"/>
</dbReference>
<dbReference type="InterPro" id="IPR036036">
    <property type="entry name" value="SOCS_box-like_dom_sf"/>
</dbReference>
<keyword evidence="1" id="KW-0677">Repeat</keyword>
<dbReference type="SUPFAM" id="SSF158235">
    <property type="entry name" value="SOCS box-like"/>
    <property type="match status" value="1"/>
</dbReference>
<dbReference type="Proteomes" id="UP000005408">
    <property type="component" value="Unassembled WGS sequence"/>
</dbReference>
<dbReference type="PROSITE" id="PS50297">
    <property type="entry name" value="ANK_REP_REGION"/>
    <property type="match status" value="5"/>
</dbReference>
<name>A0A8W8KJ54_MAGGI</name>
<evidence type="ECO:0000313" key="5">
    <source>
        <dbReference type="EnsemblMetazoa" id="G24130.1:cds"/>
    </source>
</evidence>
<feature type="repeat" description="ANK" evidence="3">
    <location>
        <begin position="46"/>
        <end position="78"/>
    </location>
</feature>
<dbReference type="OMA" id="GHTAFHE"/>
<keyword evidence="6" id="KW-1185">Reference proteome</keyword>
<feature type="repeat" description="ANK" evidence="3">
    <location>
        <begin position="145"/>
        <end position="173"/>
    </location>
</feature>
<dbReference type="GO" id="GO:0035556">
    <property type="term" value="P:intracellular signal transduction"/>
    <property type="evidence" value="ECO:0007669"/>
    <property type="project" value="InterPro"/>
</dbReference>
<feature type="repeat" description="ANK" evidence="3">
    <location>
        <begin position="179"/>
        <end position="211"/>
    </location>
</feature>
<keyword evidence="2 3" id="KW-0040">ANK repeat</keyword>
<dbReference type="PROSITE" id="PS50088">
    <property type="entry name" value="ANK_REPEAT"/>
    <property type="match status" value="5"/>
</dbReference>
<dbReference type="PANTHER" id="PTHR24180">
    <property type="entry name" value="CYCLIN-DEPENDENT KINASE INHIBITOR 2C-RELATED"/>
    <property type="match status" value="1"/>
</dbReference>
<feature type="domain" description="SOCS box" evidence="4">
    <location>
        <begin position="279"/>
        <end position="322"/>
    </location>
</feature>
<dbReference type="OrthoDB" id="194358at2759"/>
<dbReference type="PRINTS" id="PR01415">
    <property type="entry name" value="ANKYRIN"/>
</dbReference>
<evidence type="ECO:0000256" key="1">
    <source>
        <dbReference type="ARBA" id="ARBA00022737"/>
    </source>
</evidence>
<evidence type="ECO:0000259" key="4">
    <source>
        <dbReference type="PROSITE" id="PS50225"/>
    </source>
</evidence>